<dbReference type="AlphaFoldDB" id="A0AAD4K055"/>
<name>A0AAD4K055_9MUSC</name>
<reference evidence="1" key="1">
    <citation type="journal article" date="2021" name="Mol. Ecol. Resour.">
        <title>Phylogenomic analyses of the genus Drosophila reveals genomic signals of climate adaptation.</title>
        <authorList>
            <person name="Li F."/>
            <person name="Rane R.V."/>
            <person name="Luria V."/>
            <person name="Xiong Z."/>
            <person name="Chen J."/>
            <person name="Li Z."/>
            <person name="Catullo R.A."/>
            <person name="Griffin P.C."/>
            <person name="Schiffer M."/>
            <person name="Pearce S."/>
            <person name="Lee S.F."/>
            <person name="McElroy K."/>
            <person name="Stocker A."/>
            <person name="Shirriffs J."/>
            <person name="Cockerell F."/>
            <person name="Coppin C."/>
            <person name="Sgro C.M."/>
            <person name="Karger A."/>
            <person name="Cain J.W."/>
            <person name="Weber J.A."/>
            <person name="Santpere G."/>
            <person name="Kirschner M.W."/>
            <person name="Hoffmann A.A."/>
            <person name="Oakeshott J.G."/>
            <person name="Zhang G."/>
        </authorList>
    </citation>
    <scope>NUCLEOTIDE SEQUENCE</scope>
    <source>
        <strain evidence="1">BGI-SZ-2011g</strain>
    </source>
</reference>
<dbReference type="PANTHER" id="PTHR48421:SF1">
    <property type="entry name" value="MYCBP-ASSOCIATED PROTEIN"/>
    <property type="match status" value="1"/>
</dbReference>
<keyword evidence="2" id="KW-1185">Reference proteome</keyword>
<protein>
    <recommendedName>
        <fullName evidence="3">MYCBP-associated protein</fullName>
    </recommendedName>
</protein>
<sequence>YSGRIVDDILDEMFAERRGFFAETSSICKINEKLSPAEEPHVDKRLKYWHDMLEKRQKLQQRVQMRTGKTPEAMLFNRRSTFDNRNKETMLRVLDYADRMRPDALAAKPVSTLGKVADAGTCNFVDGIEETWPQAEHDKFKNVEIVGIPAVIQEEMMGAKASPEELPHSWLMSQVLHQRLEKHFGEIQDVIDFLPDLNRLQVTGTKISKPTPLPSSFVEEERLQRISSSNDHESSDMQLGELLEAQETVSESKSKLDVESTDVEIPEPVIPDVGVKINGKEYIVEDKPFNECFEMITKFKCDPFQKRIKHILQVTNIGRQALSFHWQQGIYFFNKPTMLLAEDDEFLFDTDSFRLMYGQSYNLIVMYQPRKVSMAMELWCLHIDPKIFASNKGALLLRFHGRCTAPREYMARLHEMHSVAIFKSNDKAMKTIMDEQALLVPLIVPPLTCCAYERTLDERELFNSLNPGYNCVRFDDLEVFKGMHKQLKMPREPHWDLRLDTIKALIMRLKSTDVRKQMFASFMLVLESLVGAAPSLESVGQLELQKQRTRLIYVRGAICNGIEEWEDLMLTIEESFFKSELQQYFINQLDDGGEEEEEEEELDDDTTIQQRIALLAAATDKDDAKILAEVQKSLRHSKFYRDALYMQTYSHLCNIAENIVSVIESTEDVPN</sequence>
<evidence type="ECO:0000313" key="1">
    <source>
        <dbReference type="EMBL" id="KAH8371157.1"/>
    </source>
</evidence>
<proteinExistence type="predicted"/>
<comment type="caution">
    <text evidence="1">The sequence shown here is derived from an EMBL/GenBank/DDBJ whole genome shotgun (WGS) entry which is preliminary data.</text>
</comment>
<feature type="non-terminal residue" evidence="1">
    <location>
        <position position="1"/>
    </location>
</feature>
<evidence type="ECO:0008006" key="3">
    <source>
        <dbReference type="Google" id="ProtNLM"/>
    </source>
</evidence>
<dbReference type="InterPro" id="IPR032707">
    <property type="entry name" value="MYCBPAP"/>
</dbReference>
<gene>
    <name evidence="1" type="ORF">KR093_006336</name>
</gene>
<organism evidence="1 2">
    <name type="scientific">Drosophila rubida</name>
    <dbReference type="NCBI Taxonomy" id="30044"/>
    <lineage>
        <taxon>Eukaryota</taxon>
        <taxon>Metazoa</taxon>
        <taxon>Ecdysozoa</taxon>
        <taxon>Arthropoda</taxon>
        <taxon>Hexapoda</taxon>
        <taxon>Insecta</taxon>
        <taxon>Pterygota</taxon>
        <taxon>Neoptera</taxon>
        <taxon>Endopterygota</taxon>
        <taxon>Diptera</taxon>
        <taxon>Brachycera</taxon>
        <taxon>Muscomorpha</taxon>
        <taxon>Ephydroidea</taxon>
        <taxon>Drosophilidae</taxon>
        <taxon>Drosophila</taxon>
    </lineage>
</organism>
<dbReference type="EMBL" id="JAJJHW010002585">
    <property type="protein sequence ID" value="KAH8371157.1"/>
    <property type="molecule type" value="Genomic_DNA"/>
</dbReference>
<accession>A0AAD4K055</accession>
<dbReference type="PANTHER" id="PTHR48421">
    <property type="entry name" value="MYCBP-ASSOCIATED PROTEIN"/>
    <property type="match status" value="1"/>
</dbReference>
<dbReference type="Pfam" id="PF14646">
    <property type="entry name" value="MYCBPAP"/>
    <property type="match status" value="1"/>
</dbReference>
<evidence type="ECO:0000313" key="2">
    <source>
        <dbReference type="Proteomes" id="UP001200034"/>
    </source>
</evidence>
<dbReference type="Proteomes" id="UP001200034">
    <property type="component" value="Unassembled WGS sequence"/>
</dbReference>